<dbReference type="Gene3D" id="3.90.76.10">
    <property type="entry name" value="Dipeptide-binding Protein, Domain 1"/>
    <property type="match status" value="1"/>
</dbReference>
<dbReference type="GO" id="GO:0043190">
    <property type="term" value="C:ATP-binding cassette (ABC) transporter complex"/>
    <property type="evidence" value="ECO:0007669"/>
    <property type="project" value="InterPro"/>
</dbReference>
<dbReference type="PROSITE" id="PS51257">
    <property type="entry name" value="PROKAR_LIPOPROTEIN"/>
    <property type="match status" value="1"/>
</dbReference>
<sequence>MKLKKLVALALTATMLVGCGGGSGSSDENAISIDLTQEPPQMNSILTSSTGSGNVLRHCMEGLVSLDENSEPVPGMAESWDVSEDYRTVTFHLRKGAKWSSGEEVTAKDFVFALDQLFTTSNAAPYSGSWAPRIVGAEDYMAATEKLAEAESVLSKAKKDKGDTSSAEAAVAAAEAEVARVHESIGYKAVDDYTLTFNLTGPYEYFVALTAFYNFLPVNEEEFNKLGGIESYATEADKMVYNGPFVITDWTHEDSIVLEKNPDYWDADSIKLDKITFRMIKDSNTRLNEYQAGSIDVIELIGDQVQDLQKDDQYKDLIKEFDDGSNFYLQYNVTRPGLNNANIRKAITYAVDAQQFIDSIVKNGSTVANSFTPPAISNGEFAASVGDVYHRDSVDPKALLEQGLAETGLTVDELNFTMIADDTDSAKTYAAFVQEQVKSKLGVTIEVKAETYKARINDMNNHNFDIVFAGWGPDYNDPMTFLDLFVTGAGNNSGLYSNPTYDSLVEQANAEADQTRRNELMVQIEQILAQDCPIGYVYNRKKSYITSERVEGLVRTAFSDIDARHASVK</sequence>
<keyword evidence="3" id="KW-0813">Transport</keyword>
<dbReference type="Proteomes" id="UP000886724">
    <property type="component" value="Unassembled WGS sequence"/>
</dbReference>
<evidence type="ECO:0000259" key="6">
    <source>
        <dbReference type="Pfam" id="PF00496"/>
    </source>
</evidence>
<dbReference type="PROSITE" id="PS01040">
    <property type="entry name" value="SBP_BACTERIAL_5"/>
    <property type="match status" value="1"/>
</dbReference>
<dbReference type="FunFam" id="3.10.105.10:FF:000001">
    <property type="entry name" value="Oligopeptide ABC transporter, oligopeptide-binding protein"/>
    <property type="match status" value="1"/>
</dbReference>
<proteinExistence type="inferred from homology"/>
<gene>
    <name evidence="7" type="ORF">H9980_01745</name>
</gene>
<dbReference type="InterPro" id="IPR030678">
    <property type="entry name" value="Peptide/Ni-bd"/>
</dbReference>
<dbReference type="GO" id="GO:0015833">
    <property type="term" value="P:peptide transport"/>
    <property type="evidence" value="ECO:0007669"/>
    <property type="project" value="TreeGrafter"/>
</dbReference>
<reference evidence="7" key="1">
    <citation type="journal article" date="2021" name="PeerJ">
        <title>Extensive microbial diversity within the chicken gut microbiome revealed by metagenomics and culture.</title>
        <authorList>
            <person name="Gilroy R."/>
            <person name="Ravi A."/>
            <person name="Getino M."/>
            <person name="Pursley I."/>
            <person name="Horton D.L."/>
            <person name="Alikhan N.F."/>
            <person name="Baker D."/>
            <person name="Gharbi K."/>
            <person name="Hall N."/>
            <person name="Watson M."/>
            <person name="Adriaenssens E.M."/>
            <person name="Foster-Nyarko E."/>
            <person name="Jarju S."/>
            <person name="Secka A."/>
            <person name="Antonio M."/>
            <person name="Oren A."/>
            <person name="Chaudhuri R.R."/>
            <person name="La Ragione R."/>
            <person name="Hildebrand F."/>
            <person name="Pallen M.J."/>
        </authorList>
    </citation>
    <scope>NUCLEOTIDE SEQUENCE</scope>
    <source>
        <strain evidence="7">ChiGjej1B1-14440</strain>
    </source>
</reference>
<dbReference type="InterPro" id="IPR000914">
    <property type="entry name" value="SBP_5_dom"/>
</dbReference>
<evidence type="ECO:0000313" key="7">
    <source>
        <dbReference type="EMBL" id="HIX80676.1"/>
    </source>
</evidence>
<dbReference type="EMBL" id="DXET01000044">
    <property type="protein sequence ID" value="HIX80676.1"/>
    <property type="molecule type" value="Genomic_DNA"/>
</dbReference>
<dbReference type="PIRSF" id="PIRSF002741">
    <property type="entry name" value="MppA"/>
    <property type="match status" value="1"/>
</dbReference>
<feature type="chain" id="PRO_5039388858" evidence="5">
    <location>
        <begin position="21"/>
        <end position="569"/>
    </location>
</feature>
<dbReference type="Gene3D" id="3.40.190.10">
    <property type="entry name" value="Periplasmic binding protein-like II"/>
    <property type="match status" value="1"/>
</dbReference>
<protein>
    <submittedName>
        <fullName evidence="7">Peptide ABC transporter substrate-binding protein</fullName>
    </submittedName>
</protein>
<reference evidence="7" key="2">
    <citation type="submission" date="2021-04" db="EMBL/GenBank/DDBJ databases">
        <authorList>
            <person name="Gilroy R."/>
        </authorList>
    </citation>
    <scope>NUCLEOTIDE SEQUENCE</scope>
    <source>
        <strain evidence="7">ChiGjej1B1-14440</strain>
    </source>
</reference>
<evidence type="ECO:0000256" key="3">
    <source>
        <dbReference type="ARBA" id="ARBA00022448"/>
    </source>
</evidence>
<evidence type="ECO:0000256" key="4">
    <source>
        <dbReference type="ARBA" id="ARBA00022729"/>
    </source>
</evidence>
<evidence type="ECO:0000313" key="8">
    <source>
        <dbReference type="Proteomes" id="UP000886724"/>
    </source>
</evidence>
<dbReference type="Pfam" id="PF00496">
    <property type="entry name" value="SBP_bac_5"/>
    <property type="match status" value="1"/>
</dbReference>
<organism evidence="7 8">
    <name type="scientific">Candidatus Erysipelatoclostridium merdavium</name>
    <dbReference type="NCBI Taxonomy" id="2838566"/>
    <lineage>
        <taxon>Bacteria</taxon>
        <taxon>Bacillati</taxon>
        <taxon>Bacillota</taxon>
        <taxon>Erysipelotrichia</taxon>
        <taxon>Erysipelotrichales</taxon>
        <taxon>Erysipelotrichales incertae sedis</taxon>
    </lineage>
</organism>
<feature type="domain" description="Solute-binding protein family 5" evidence="6">
    <location>
        <begin position="71"/>
        <end position="492"/>
    </location>
</feature>
<comment type="caution">
    <text evidence="7">The sequence shown here is derived from an EMBL/GenBank/DDBJ whole genome shotgun (WGS) entry which is preliminary data.</text>
</comment>
<dbReference type="CDD" id="cd08504">
    <property type="entry name" value="PBP2_OppA"/>
    <property type="match status" value="1"/>
</dbReference>
<evidence type="ECO:0000256" key="5">
    <source>
        <dbReference type="SAM" id="SignalP"/>
    </source>
</evidence>
<dbReference type="AlphaFoldDB" id="A0A9D1XKA8"/>
<comment type="subcellular location">
    <subcellularLocation>
        <location evidence="1">Cell membrane</location>
        <topology evidence="1">Lipid-anchor</topology>
    </subcellularLocation>
</comment>
<keyword evidence="4 5" id="KW-0732">Signal</keyword>
<accession>A0A9D1XKA8</accession>
<dbReference type="PANTHER" id="PTHR30290:SF10">
    <property type="entry name" value="PERIPLASMIC OLIGOPEPTIDE-BINDING PROTEIN-RELATED"/>
    <property type="match status" value="1"/>
</dbReference>
<evidence type="ECO:0000256" key="1">
    <source>
        <dbReference type="ARBA" id="ARBA00004193"/>
    </source>
</evidence>
<dbReference type="InterPro" id="IPR039424">
    <property type="entry name" value="SBP_5"/>
</dbReference>
<feature type="signal peptide" evidence="5">
    <location>
        <begin position="1"/>
        <end position="20"/>
    </location>
</feature>
<dbReference type="GO" id="GO:0042597">
    <property type="term" value="C:periplasmic space"/>
    <property type="evidence" value="ECO:0007669"/>
    <property type="project" value="UniProtKB-ARBA"/>
</dbReference>
<dbReference type="InterPro" id="IPR023765">
    <property type="entry name" value="SBP_5_CS"/>
</dbReference>
<dbReference type="PANTHER" id="PTHR30290">
    <property type="entry name" value="PERIPLASMIC BINDING COMPONENT OF ABC TRANSPORTER"/>
    <property type="match status" value="1"/>
</dbReference>
<name>A0A9D1XKA8_9FIRM</name>
<dbReference type="GO" id="GO:1904680">
    <property type="term" value="F:peptide transmembrane transporter activity"/>
    <property type="evidence" value="ECO:0007669"/>
    <property type="project" value="TreeGrafter"/>
</dbReference>
<comment type="similarity">
    <text evidence="2">Belongs to the bacterial solute-binding protein 5 family.</text>
</comment>
<dbReference type="SUPFAM" id="SSF53850">
    <property type="entry name" value="Periplasmic binding protein-like II"/>
    <property type="match status" value="1"/>
</dbReference>
<dbReference type="Gene3D" id="3.10.105.10">
    <property type="entry name" value="Dipeptide-binding Protein, Domain 3"/>
    <property type="match status" value="1"/>
</dbReference>
<evidence type="ECO:0000256" key="2">
    <source>
        <dbReference type="ARBA" id="ARBA00005695"/>
    </source>
</evidence>